<comment type="caution">
    <text evidence="1">The sequence shown here is derived from an EMBL/GenBank/DDBJ whole genome shotgun (WGS) entry which is preliminary data.</text>
</comment>
<evidence type="ECO:0000313" key="1">
    <source>
        <dbReference type="EMBL" id="MFC0349172.1"/>
    </source>
</evidence>
<protein>
    <submittedName>
        <fullName evidence="1">Uncharacterized protein</fullName>
    </submittedName>
</protein>
<evidence type="ECO:0000313" key="2">
    <source>
        <dbReference type="Proteomes" id="UP001589844"/>
    </source>
</evidence>
<dbReference type="RefSeq" id="WP_390210563.1">
    <property type="nucleotide sequence ID" value="NZ_JBHLXJ010000004.1"/>
</dbReference>
<keyword evidence="2" id="KW-1185">Reference proteome</keyword>
<accession>A0ABV6IBK1</accession>
<name>A0ABV6IBK1_9BURK</name>
<reference evidence="1 2" key="1">
    <citation type="submission" date="2024-09" db="EMBL/GenBank/DDBJ databases">
        <authorList>
            <person name="Sun Q."/>
            <person name="Mori K."/>
        </authorList>
    </citation>
    <scope>NUCLEOTIDE SEQUENCE [LARGE SCALE GENOMIC DNA]</scope>
    <source>
        <strain evidence="1 2">CCM 8677</strain>
    </source>
</reference>
<organism evidence="1 2">
    <name type="scientific">Undibacterium danionis</name>
    <dbReference type="NCBI Taxonomy" id="1812100"/>
    <lineage>
        <taxon>Bacteria</taxon>
        <taxon>Pseudomonadati</taxon>
        <taxon>Pseudomonadota</taxon>
        <taxon>Betaproteobacteria</taxon>
        <taxon>Burkholderiales</taxon>
        <taxon>Oxalobacteraceae</taxon>
        <taxon>Undibacterium</taxon>
    </lineage>
</organism>
<sequence>MDKESLVFEPQASFKAFPFFVLLNWEAAGQWQRSRLLLLTFLGEARKVSSCRSTTDL</sequence>
<dbReference type="EMBL" id="JBHLXJ010000004">
    <property type="protein sequence ID" value="MFC0349172.1"/>
    <property type="molecule type" value="Genomic_DNA"/>
</dbReference>
<gene>
    <name evidence="1" type="ORF">ACFFJH_05100</name>
</gene>
<proteinExistence type="predicted"/>
<dbReference type="Proteomes" id="UP001589844">
    <property type="component" value="Unassembled WGS sequence"/>
</dbReference>